<comment type="catalytic activity">
    <reaction evidence="7">
        <text>D-ribulose 5-phosphate + ATP = D-ribulose 1,5-bisphosphate + ADP + H(+)</text>
        <dbReference type="Rhea" id="RHEA:19365"/>
        <dbReference type="ChEBI" id="CHEBI:15378"/>
        <dbReference type="ChEBI" id="CHEBI:30616"/>
        <dbReference type="ChEBI" id="CHEBI:57870"/>
        <dbReference type="ChEBI" id="CHEBI:58121"/>
        <dbReference type="ChEBI" id="CHEBI:456216"/>
        <dbReference type="EC" id="2.7.1.19"/>
    </reaction>
</comment>
<dbReference type="Proteomes" id="UP000286806">
    <property type="component" value="Unassembled WGS sequence"/>
</dbReference>
<dbReference type="GO" id="GO:0005524">
    <property type="term" value="F:ATP binding"/>
    <property type="evidence" value="ECO:0007669"/>
    <property type="project" value="UniProtKB-KW"/>
</dbReference>
<comment type="similarity">
    <text evidence="1">Belongs to the phosphoribulokinase family.</text>
</comment>
<dbReference type="EMBL" id="BGOW01000033">
    <property type="protein sequence ID" value="GCB01999.1"/>
    <property type="molecule type" value="Genomic_DNA"/>
</dbReference>
<keyword evidence="6" id="KW-0067">ATP-binding</keyword>
<dbReference type="PRINTS" id="PR00478">
    <property type="entry name" value="PHRIBLKINASE"/>
</dbReference>
<dbReference type="InterPro" id="IPR006083">
    <property type="entry name" value="PRK/URK"/>
</dbReference>
<dbReference type="InterPro" id="IPR027417">
    <property type="entry name" value="P-loop_NTPase"/>
</dbReference>
<evidence type="ECO:0000313" key="10">
    <source>
        <dbReference type="Proteomes" id="UP000286806"/>
    </source>
</evidence>
<protein>
    <recommendedName>
        <fullName evidence="2">phosphoribulokinase</fullName>
        <ecNumber evidence="2">2.7.1.19</ecNumber>
    </recommendedName>
</protein>
<name>A0A401JZC3_9PROT</name>
<keyword evidence="3" id="KW-0808">Transferase</keyword>
<dbReference type="NCBIfam" id="NF011997">
    <property type="entry name" value="PRK15453.1"/>
    <property type="match status" value="1"/>
</dbReference>
<dbReference type="InterPro" id="IPR006082">
    <property type="entry name" value="PRK"/>
</dbReference>
<feature type="domain" description="Phosphoribulokinase/uridine kinase" evidence="8">
    <location>
        <begin position="7"/>
        <end position="220"/>
    </location>
</feature>
<dbReference type="Pfam" id="PF00485">
    <property type="entry name" value="PRK"/>
    <property type="match status" value="1"/>
</dbReference>
<sequence length="297" mass="33066">MSKQHPIIAVTGSSGAGTTTVRRAFADLFRRLQIQAAWIQGDGFLRHERSAMRDKIDAATTQSRRFSHFHPDANLLDKLEALFLEYAQSGTGMTRNYAHDDAEAARFGTQSGKFTPWQALPADTDVLFYEGHHGGFSQPGSKTAKRIQIAEQVDLLLGVTPSVNLEWIQKIHHDCGRSGCGEQLVIDTILHRMPDYVDYIVPQFARTHINVQRVPLVDTSHPFVARDIPGADESIVVIHLRDPRQFDFPELLKKIDGAQMTRRNTMLVPGGKMTLAIEIICTPLIAEMIAARDTVTG</sequence>
<dbReference type="RefSeq" id="WP_124705767.1">
    <property type="nucleotide sequence ID" value="NZ_BGOW01000033.1"/>
</dbReference>
<evidence type="ECO:0000256" key="5">
    <source>
        <dbReference type="ARBA" id="ARBA00022777"/>
    </source>
</evidence>
<keyword evidence="4" id="KW-0547">Nucleotide-binding</keyword>
<evidence type="ECO:0000256" key="1">
    <source>
        <dbReference type="ARBA" id="ARBA00009719"/>
    </source>
</evidence>
<evidence type="ECO:0000313" key="9">
    <source>
        <dbReference type="EMBL" id="GCB01999.1"/>
    </source>
</evidence>
<accession>A0A401JZC3</accession>
<organism evidence="9 10">
    <name type="scientific">Sulfuriferula multivorans</name>
    <dbReference type="NCBI Taxonomy" id="1559896"/>
    <lineage>
        <taxon>Bacteria</taxon>
        <taxon>Pseudomonadati</taxon>
        <taxon>Pseudomonadota</taxon>
        <taxon>Betaproteobacteria</taxon>
        <taxon>Nitrosomonadales</taxon>
        <taxon>Sulfuricellaceae</taxon>
        <taxon>Sulfuriferula</taxon>
    </lineage>
</organism>
<evidence type="ECO:0000259" key="8">
    <source>
        <dbReference type="Pfam" id="PF00485"/>
    </source>
</evidence>
<dbReference type="Gene3D" id="3.40.50.300">
    <property type="entry name" value="P-loop containing nucleotide triphosphate hydrolases"/>
    <property type="match status" value="1"/>
</dbReference>
<dbReference type="EC" id="2.7.1.19" evidence="2"/>
<evidence type="ECO:0000256" key="4">
    <source>
        <dbReference type="ARBA" id="ARBA00022741"/>
    </source>
</evidence>
<dbReference type="AlphaFoldDB" id="A0A401JZC3"/>
<comment type="caution">
    <text evidence="9">The sequence shown here is derived from an EMBL/GenBank/DDBJ whole genome shotgun (WGS) entry which is preliminary data.</text>
</comment>
<keyword evidence="5 9" id="KW-0418">Kinase</keyword>
<dbReference type="GO" id="GO:0005975">
    <property type="term" value="P:carbohydrate metabolic process"/>
    <property type="evidence" value="ECO:0007669"/>
    <property type="project" value="InterPro"/>
</dbReference>
<evidence type="ECO:0000256" key="2">
    <source>
        <dbReference type="ARBA" id="ARBA00012042"/>
    </source>
</evidence>
<dbReference type="OrthoDB" id="9773443at2"/>
<evidence type="ECO:0000256" key="6">
    <source>
        <dbReference type="ARBA" id="ARBA00022840"/>
    </source>
</evidence>
<dbReference type="GO" id="GO:0008974">
    <property type="term" value="F:phosphoribulokinase activity"/>
    <property type="evidence" value="ECO:0007669"/>
    <property type="project" value="UniProtKB-EC"/>
</dbReference>
<reference evidence="9 10" key="1">
    <citation type="journal article" date="2019" name="Front. Microbiol.">
        <title>Genomes of Neutrophilic Sulfur-Oxidizing Chemolithoautotrophs Representing 9 Proteobacterial Species From 8 Genera.</title>
        <authorList>
            <person name="Watanabe T."/>
            <person name="Kojima H."/>
            <person name="Umezawa K."/>
            <person name="Hori C."/>
            <person name="Takasuka T.E."/>
            <person name="Kato Y."/>
            <person name="Fukui M."/>
        </authorList>
    </citation>
    <scope>NUCLEOTIDE SEQUENCE [LARGE SCALE GENOMIC DNA]</scope>
    <source>
        <strain evidence="9 10">TTN</strain>
    </source>
</reference>
<evidence type="ECO:0000256" key="3">
    <source>
        <dbReference type="ARBA" id="ARBA00022679"/>
    </source>
</evidence>
<keyword evidence="10" id="KW-1185">Reference proteome</keyword>
<dbReference type="SUPFAM" id="SSF52540">
    <property type="entry name" value="P-loop containing nucleoside triphosphate hydrolases"/>
    <property type="match status" value="1"/>
</dbReference>
<proteinExistence type="inferred from homology"/>
<gene>
    <name evidence="9" type="ORF">SFMTTN_2815</name>
</gene>
<evidence type="ECO:0000256" key="7">
    <source>
        <dbReference type="ARBA" id="ARBA00047663"/>
    </source>
</evidence>